<sequence>MMLYSVKLELWSVHLDLVSAGIKLLSVGARRRSLPIVNHWKMFIACLGYSAGLIEWAWLG</sequence>
<reference evidence="1" key="1">
    <citation type="journal article" date="2015" name="Genome Biol. Evol.">
        <title>Organellar Genomes of White Spruce (Picea glauca): Assembly and Annotation.</title>
        <authorList>
            <person name="Jackman S.D."/>
            <person name="Warren R.L."/>
            <person name="Gibb E.A."/>
            <person name="Vandervalk B.P."/>
            <person name="Mohamadi H."/>
            <person name="Chu J."/>
            <person name="Raymond A."/>
            <person name="Pleasance S."/>
            <person name="Coope R."/>
            <person name="Wildung M.R."/>
            <person name="Ritland C.E."/>
            <person name="Bousquet J."/>
            <person name="Jones S.J."/>
            <person name="Bohlmann J."/>
            <person name="Birol I."/>
        </authorList>
    </citation>
    <scope>NUCLEOTIDE SEQUENCE [LARGE SCALE GENOMIC DNA]</scope>
    <source>
        <tissue evidence="1">Flushing bud</tissue>
    </source>
</reference>
<gene>
    <name evidence="1" type="ORF">ABT39_MTgene4020</name>
</gene>
<proteinExistence type="predicted"/>
<evidence type="ECO:0000313" key="1">
    <source>
        <dbReference type="EMBL" id="KUM49469.1"/>
    </source>
</evidence>
<dbReference type="AlphaFoldDB" id="A0A101M1Y1"/>
<keyword evidence="1" id="KW-0496">Mitochondrion</keyword>
<organism evidence="1">
    <name type="scientific">Picea glauca</name>
    <name type="common">White spruce</name>
    <name type="synonym">Pinus glauca</name>
    <dbReference type="NCBI Taxonomy" id="3330"/>
    <lineage>
        <taxon>Eukaryota</taxon>
        <taxon>Viridiplantae</taxon>
        <taxon>Streptophyta</taxon>
        <taxon>Embryophyta</taxon>
        <taxon>Tracheophyta</taxon>
        <taxon>Spermatophyta</taxon>
        <taxon>Pinopsida</taxon>
        <taxon>Pinidae</taxon>
        <taxon>Conifers I</taxon>
        <taxon>Pinales</taxon>
        <taxon>Pinaceae</taxon>
        <taxon>Picea</taxon>
    </lineage>
</organism>
<geneLocation type="mitochondrion" evidence="1"/>
<accession>A0A101M1Y1</accession>
<name>A0A101M1Y1_PICGL</name>
<comment type="caution">
    <text evidence="1">The sequence shown here is derived from an EMBL/GenBank/DDBJ whole genome shotgun (WGS) entry which is preliminary data.</text>
</comment>
<dbReference type="EMBL" id="LKAM01000003">
    <property type="protein sequence ID" value="KUM49469.1"/>
    <property type="molecule type" value="Genomic_DNA"/>
</dbReference>
<protein>
    <submittedName>
        <fullName evidence="1">Uncharacterized protein</fullName>
    </submittedName>
</protein>